<comment type="caution">
    <text evidence="2">The sequence shown here is derived from an EMBL/GenBank/DDBJ whole genome shotgun (WGS) entry which is preliminary data.</text>
</comment>
<proteinExistence type="predicted"/>
<dbReference type="SUPFAM" id="SSF53474">
    <property type="entry name" value="alpha/beta-Hydrolases"/>
    <property type="match status" value="1"/>
</dbReference>
<organism evidence="2 3">
    <name type="scientific">Pristionchus fissidentatus</name>
    <dbReference type="NCBI Taxonomy" id="1538716"/>
    <lineage>
        <taxon>Eukaryota</taxon>
        <taxon>Metazoa</taxon>
        <taxon>Ecdysozoa</taxon>
        <taxon>Nematoda</taxon>
        <taxon>Chromadorea</taxon>
        <taxon>Rhabditida</taxon>
        <taxon>Rhabditina</taxon>
        <taxon>Diplogasteromorpha</taxon>
        <taxon>Diplogasteroidea</taxon>
        <taxon>Neodiplogasteridae</taxon>
        <taxon>Pristionchus</taxon>
    </lineage>
</organism>
<dbReference type="PANTHER" id="PTHR45580">
    <property type="entry name" value="PROTEIN CBG05369"/>
    <property type="match status" value="1"/>
</dbReference>
<dbReference type="AlphaFoldDB" id="A0AAV5WQB4"/>
<feature type="non-terminal residue" evidence="2">
    <location>
        <position position="276"/>
    </location>
</feature>
<dbReference type="Proteomes" id="UP001432322">
    <property type="component" value="Unassembled WGS sequence"/>
</dbReference>
<keyword evidence="3" id="KW-1185">Reference proteome</keyword>
<gene>
    <name evidence="2" type="ORF">PFISCL1PPCAC_24176</name>
</gene>
<sequence length="276" mass="30293">LILLSFFIHFSQSIEFPVVTTSYGPIRGYEYTSKAGFTAQIFKKLPFASPPIGPLRFKKPEHPEKWNETIDGTFFGPACAQRTPWYLGPSTGFSEDCLHLNVYSSQFCRESNSCPVLFIMHGGVGIYGSPMQFPDEVLVNNFVSQGLIVASTSYRLGPFGLMALGDENALPANMALHDVLAALKFTRSEIHLFGGDKNEITVMGQSASAQMALVMAFSPAISPPGESRLFRSVISMSGPSQLEGEEKQIERSHRVASQLKCFGSAREIVDCMKTKS</sequence>
<evidence type="ECO:0000313" key="2">
    <source>
        <dbReference type="EMBL" id="GMT32879.1"/>
    </source>
</evidence>
<feature type="non-terminal residue" evidence="2">
    <location>
        <position position="1"/>
    </location>
</feature>
<dbReference type="InterPro" id="IPR002018">
    <property type="entry name" value="CarbesteraseB"/>
</dbReference>
<dbReference type="EMBL" id="BTSY01000006">
    <property type="protein sequence ID" value="GMT32879.1"/>
    <property type="molecule type" value="Genomic_DNA"/>
</dbReference>
<evidence type="ECO:0000259" key="1">
    <source>
        <dbReference type="Pfam" id="PF00135"/>
    </source>
</evidence>
<dbReference type="Gene3D" id="3.40.50.1820">
    <property type="entry name" value="alpha/beta hydrolase"/>
    <property type="match status" value="1"/>
</dbReference>
<reference evidence="2" key="1">
    <citation type="submission" date="2023-10" db="EMBL/GenBank/DDBJ databases">
        <title>Genome assembly of Pristionchus species.</title>
        <authorList>
            <person name="Yoshida K."/>
            <person name="Sommer R.J."/>
        </authorList>
    </citation>
    <scope>NUCLEOTIDE SEQUENCE</scope>
    <source>
        <strain evidence="2">RS5133</strain>
    </source>
</reference>
<protein>
    <recommendedName>
        <fullName evidence="1">Carboxylesterase type B domain-containing protein</fullName>
    </recommendedName>
</protein>
<dbReference type="PANTHER" id="PTHR45580:SF6">
    <property type="entry name" value="CARBOXYLESTERASE TYPE B DOMAIN-CONTAINING PROTEIN"/>
    <property type="match status" value="1"/>
</dbReference>
<accession>A0AAV5WQB4</accession>
<evidence type="ECO:0000313" key="3">
    <source>
        <dbReference type="Proteomes" id="UP001432322"/>
    </source>
</evidence>
<dbReference type="InterPro" id="IPR029058">
    <property type="entry name" value="AB_hydrolase_fold"/>
</dbReference>
<dbReference type="Pfam" id="PF00135">
    <property type="entry name" value="COesterase"/>
    <property type="match status" value="1"/>
</dbReference>
<feature type="domain" description="Carboxylesterase type B" evidence="1">
    <location>
        <begin position="17"/>
        <end position="276"/>
    </location>
</feature>
<name>A0AAV5WQB4_9BILA</name>